<dbReference type="Proteomes" id="UP000636479">
    <property type="component" value="Unassembled WGS sequence"/>
</dbReference>
<comment type="caution">
    <text evidence="2">The sequence shown here is derived from an EMBL/GenBank/DDBJ whole genome shotgun (WGS) entry which is preliminary data.</text>
</comment>
<proteinExistence type="predicted"/>
<name>A0A8H6W4B1_9AGAR</name>
<evidence type="ECO:0000313" key="3">
    <source>
        <dbReference type="Proteomes" id="UP000636479"/>
    </source>
</evidence>
<keyword evidence="3" id="KW-1185">Reference proteome</keyword>
<reference evidence="2" key="1">
    <citation type="submission" date="2020-05" db="EMBL/GenBank/DDBJ databases">
        <title>Mycena genomes resolve the evolution of fungal bioluminescence.</title>
        <authorList>
            <person name="Tsai I.J."/>
        </authorList>
    </citation>
    <scope>NUCLEOTIDE SEQUENCE</scope>
    <source>
        <strain evidence="2">171206Taipei</strain>
    </source>
</reference>
<evidence type="ECO:0000256" key="1">
    <source>
        <dbReference type="SAM" id="MobiDB-lite"/>
    </source>
</evidence>
<accession>A0A8H6W4B1</accession>
<dbReference type="GeneID" id="59347441"/>
<sequence length="433" mass="48623">MPRQLWPTLKAERNGQYGVVLPPATLPLNPLFDGSIGKTESTGESDRQQEDDEMLQNERILRKLLATDRRCFVTGQPGDWLQGAHLINTLRSVPHGHTKEYVKNVKESESIEAQLEFNRQANFSLDARCNLMLLSTEWHTGLAYGSFAIIPTAEVIDQITDKLWQCNKDWGFRYAQDSGAKRNLPYGEFPLDISQLKWRVLIIHSRGPCPSGRAVQAIPPSERHLEPTGQVNTWRNYAVGAAEYMPVLCESGSNKPLELCLKTKREDYDQLSLFAVLVNAASKVKAFMSSTRQRPGDTMSHRTCLRGLDVTFDTLLEAIYFAPHPDLHNDVKLALDPSMIITPAQTKPTTTLPIPDRDAERTESDINSPPMQPEPNVVPGITPSEYELLLREAHHPTNKIQMSRRELFGLLLYGAPGHAQHVEPPPNPLIDNT</sequence>
<dbReference type="OrthoDB" id="2984690at2759"/>
<feature type="region of interest" description="Disordered" evidence="1">
    <location>
        <begin position="345"/>
        <end position="378"/>
    </location>
</feature>
<feature type="region of interest" description="Disordered" evidence="1">
    <location>
        <begin position="31"/>
        <end position="52"/>
    </location>
</feature>
<feature type="compositionally biased region" description="Basic and acidic residues" evidence="1">
    <location>
        <begin position="355"/>
        <end position="364"/>
    </location>
</feature>
<gene>
    <name evidence="2" type="ORF">MIND_00825500</name>
</gene>
<dbReference type="RefSeq" id="XP_037218167.1">
    <property type="nucleotide sequence ID" value="XM_037364925.1"/>
</dbReference>
<protein>
    <submittedName>
        <fullName evidence="2">Uncharacterized protein</fullName>
    </submittedName>
</protein>
<evidence type="ECO:0000313" key="2">
    <source>
        <dbReference type="EMBL" id="KAF7298779.1"/>
    </source>
</evidence>
<dbReference type="EMBL" id="JACAZF010000007">
    <property type="protein sequence ID" value="KAF7298779.1"/>
    <property type="molecule type" value="Genomic_DNA"/>
</dbReference>
<dbReference type="AlphaFoldDB" id="A0A8H6W4B1"/>
<organism evidence="2 3">
    <name type="scientific">Mycena indigotica</name>
    <dbReference type="NCBI Taxonomy" id="2126181"/>
    <lineage>
        <taxon>Eukaryota</taxon>
        <taxon>Fungi</taxon>
        <taxon>Dikarya</taxon>
        <taxon>Basidiomycota</taxon>
        <taxon>Agaricomycotina</taxon>
        <taxon>Agaricomycetes</taxon>
        <taxon>Agaricomycetidae</taxon>
        <taxon>Agaricales</taxon>
        <taxon>Marasmiineae</taxon>
        <taxon>Mycenaceae</taxon>
        <taxon>Mycena</taxon>
    </lineage>
</organism>